<dbReference type="InterPro" id="IPR013783">
    <property type="entry name" value="Ig-like_fold"/>
</dbReference>
<organism evidence="3">
    <name type="scientific">Candidatus Kentrum sp. TUN</name>
    <dbReference type="NCBI Taxonomy" id="2126343"/>
    <lineage>
        <taxon>Bacteria</taxon>
        <taxon>Pseudomonadati</taxon>
        <taxon>Pseudomonadota</taxon>
        <taxon>Gammaproteobacteria</taxon>
        <taxon>Candidatus Kentrum</taxon>
    </lineage>
</organism>
<dbReference type="InterPro" id="IPR003961">
    <property type="entry name" value="FN3_dom"/>
</dbReference>
<dbReference type="Pfam" id="PF00041">
    <property type="entry name" value="fn3"/>
    <property type="match status" value="1"/>
</dbReference>
<dbReference type="CDD" id="cd00063">
    <property type="entry name" value="FN3"/>
    <property type="match status" value="1"/>
</dbReference>
<dbReference type="SUPFAM" id="SSF49265">
    <property type="entry name" value="Fibronectin type III"/>
    <property type="match status" value="1"/>
</dbReference>
<evidence type="ECO:0000259" key="1">
    <source>
        <dbReference type="PROSITE" id="PS50853"/>
    </source>
</evidence>
<feature type="domain" description="Fibronectin type-III" evidence="1">
    <location>
        <begin position="115"/>
        <end position="204"/>
    </location>
</feature>
<name>A0A451APQ7_9GAMM</name>
<dbReference type="AlphaFoldDB" id="A0A451APQ7"/>
<gene>
    <name evidence="3" type="ORF">BECKTUN1418E_GA0071001_11774</name>
    <name evidence="2" type="ORF">BECKTUN1418F_GA0071002_11824</name>
</gene>
<dbReference type="SMART" id="SM00060">
    <property type="entry name" value="FN3"/>
    <property type="match status" value="1"/>
</dbReference>
<evidence type="ECO:0000313" key="3">
    <source>
        <dbReference type="EMBL" id="VFK68064.1"/>
    </source>
</evidence>
<dbReference type="InterPro" id="IPR036116">
    <property type="entry name" value="FN3_sf"/>
</dbReference>
<evidence type="ECO:0000313" key="2">
    <source>
        <dbReference type="EMBL" id="VFK59607.1"/>
    </source>
</evidence>
<proteinExistence type="predicted"/>
<reference evidence="3" key="1">
    <citation type="submission" date="2019-02" db="EMBL/GenBank/DDBJ databases">
        <authorList>
            <person name="Gruber-Vodicka R. H."/>
            <person name="Seah K. B. B."/>
        </authorList>
    </citation>
    <scope>NUCLEOTIDE SEQUENCE</scope>
    <source>
        <strain evidence="3">BECK_BY2</strain>
        <strain evidence="2">BECK_BY3</strain>
    </source>
</reference>
<dbReference type="Gene3D" id="2.60.40.10">
    <property type="entry name" value="Immunoglobulins"/>
    <property type="match status" value="1"/>
</dbReference>
<dbReference type="EMBL" id="CAADFY010000182">
    <property type="protein sequence ID" value="VFK59607.1"/>
    <property type="molecule type" value="Genomic_DNA"/>
</dbReference>
<sequence length="204" mass="22503">MAKFPTKESDIFALGEKIMAGLEGNTKIYPNPPIDIEALHGIFDNYLAAKSTEIATHAAWEEAVHAKQEALHQFSEAIKREIRYAENTVSFDDGKLKLIGWGGRKPKAPPQAPGRTRNLKITHQGEGTISLRWKAPAKGGRTAAYKIQRLDRIEVDSPWIDTATAIETSITITNQTHGKQFEFRVVAINRAGEGMPSDTVVALL</sequence>
<dbReference type="PROSITE" id="PS50853">
    <property type="entry name" value="FN3"/>
    <property type="match status" value="1"/>
</dbReference>
<dbReference type="EMBL" id="CAADFV010000177">
    <property type="protein sequence ID" value="VFK68064.1"/>
    <property type="molecule type" value="Genomic_DNA"/>
</dbReference>
<accession>A0A451APQ7</accession>
<protein>
    <submittedName>
        <fullName evidence="3">Fibronectin type III domain-containing protein</fullName>
    </submittedName>
</protein>